<name>A0AAP0BUB9_9ASPA</name>
<proteinExistence type="predicted"/>
<dbReference type="AlphaFoldDB" id="A0AAP0BUB9"/>
<comment type="caution">
    <text evidence="1">The sequence shown here is derived from an EMBL/GenBank/DDBJ whole genome shotgun (WGS) entry which is preliminary data.</text>
</comment>
<organism evidence="1 2">
    <name type="scientific">Platanthera zijinensis</name>
    <dbReference type="NCBI Taxonomy" id="2320716"/>
    <lineage>
        <taxon>Eukaryota</taxon>
        <taxon>Viridiplantae</taxon>
        <taxon>Streptophyta</taxon>
        <taxon>Embryophyta</taxon>
        <taxon>Tracheophyta</taxon>
        <taxon>Spermatophyta</taxon>
        <taxon>Magnoliopsida</taxon>
        <taxon>Liliopsida</taxon>
        <taxon>Asparagales</taxon>
        <taxon>Orchidaceae</taxon>
        <taxon>Orchidoideae</taxon>
        <taxon>Orchideae</taxon>
        <taxon>Orchidinae</taxon>
        <taxon>Platanthera</taxon>
    </lineage>
</organism>
<evidence type="ECO:0000313" key="1">
    <source>
        <dbReference type="EMBL" id="KAK8951181.1"/>
    </source>
</evidence>
<dbReference type="EMBL" id="JBBWWQ010000003">
    <property type="protein sequence ID" value="KAK8951181.1"/>
    <property type="molecule type" value="Genomic_DNA"/>
</dbReference>
<reference evidence="1 2" key="1">
    <citation type="journal article" date="2022" name="Nat. Plants">
        <title>Genomes of leafy and leafless Platanthera orchids illuminate the evolution of mycoheterotrophy.</title>
        <authorList>
            <person name="Li M.H."/>
            <person name="Liu K.W."/>
            <person name="Li Z."/>
            <person name="Lu H.C."/>
            <person name="Ye Q.L."/>
            <person name="Zhang D."/>
            <person name="Wang J.Y."/>
            <person name="Li Y.F."/>
            <person name="Zhong Z.M."/>
            <person name="Liu X."/>
            <person name="Yu X."/>
            <person name="Liu D.K."/>
            <person name="Tu X.D."/>
            <person name="Liu B."/>
            <person name="Hao Y."/>
            <person name="Liao X.Y."/>
            <person name="Jiang Y.T."/>
            <person name="Sun W.H."/>
            <person name="Chen J."/>
            <person name="Chen Y.Q."/>
            <person name="Ai Y."/>
            <person name="Zhai J.W."/>
            <person name="Wu S.S."/>
            <person name="Zhou Z."/>
            <person name="Hsiao Y.Y."/>
            <person name="Wu W.L."/>
            <person name="Chen Y.Y."/>
            <person name="Lin Y.F."/>
            <person name="Hsu J.L."/>
            <person name="Li C.Y."/>
            <person name="Wang Z.W."/>
            <person name="Zhao X."/>
            <person name="Zhong W.Y."/>
            <person name="Ma X.K."/>
            <person name="Ma L."/>
            <person name="Huang J."/>
            <person name="Chen G.Z."/>
            <person name="Huang M.Z."/>
            <person name="Huang L."/>
            <person name="Peng D.H."/>
            <person name="Luo Y.B."/>
            <person name="Zou S.Q."/>
            <person name="Chen S.P."/>
            <person name="Lan S."/>
            <person name="Tsai W.C."/>
            <person name="Van de Peer Y."/>
            <person name="Liu Z.J."/>
        </authorList>
    </citation>
    <scope>NUCLEOTIDE SEQUENCE [LARGE SCALE GENOMIC DNA]</scope>
    <source>
        <strain evidence="1">Lor287</strain>
    </source>
</reference>
<gene>
    <name evidence="1" type="ORF">KSP39_PZI004913</name>
</gene>
<sequence length="110" mass="11938">MLRRRVVRLHCPSALAVWREADGAGAIGRGRRGGSVAACCGVGGGRFLLRLELSVWSSVTTVDGGKRVLDLLELKSSVLKAIPVVIMSSENVPCPTAFARVWMREQRIFC</sequence>
<protein>
    <submittedName>
        <fullName evidence="1">Uncharacterized protein</fullName>
    </submittedName>
</protein>
<dbReference type="Proteomes" id="UP001418222">
    <property type="component" value="Unassembled WGS sequence"/>
</dbReference>
<evidence type="ECO:0000313" key="2">
    <source>
        <dbReference type="Proteomes" id="UP001418222"/>
    </source>
</evidence>
<accession>A0AAP0BUB9</accession>
<keyword evidence="2" id="KW-1185">Reference proteome</keyword>